<evidence type="ECO:0000313" key="4">
    <source>
        <dbReference type="Proteomes" id="UP000198539"/>
    </source>
</evidence>
<protein>
    <recommendedName>
        <fullName evidence="2">DUF6456 domain-containing protein</fullName>
    </recommendedName>
</protein>
<dbReference type="InterPro" id="IPR045599">
    <property type="entry name" value="DUF6456"/>
</dbReference>
<dbReference type="Proteomes" id="UP000198539">
    <property type="component" value="Unassembled WGS sequence"/>
</dbReference>
<dbReference type="EMBL" id="FNOM01000008">
    <property type="protein sequence ID" value="SDX40737.1"/>
    <property type="molecule type" value="Genomic_DNA"/>
</dbReference>
<reference evidence="3 4" key="1">
    <citation type="submission" date="2016-10" db="EMBL/GenBank/DDBJ databases">
        <authorList>
            <person name="de Groot N.N."/>
        </authorList>
    </citation>
    <scope>NUCLEOTIDE SEQUENCE [LARGE SCALE GENOMIC DNA]</scope>
    <source>
        <strain evidence="3 4">CGMCC 1.8894</strain>
    </source>
</reference>
<organism evidence="3 4">
    <name type="scientific">Roseicitreum antarcticum</name>
    <dbReference type="NCBI Taxonomy" id="564137"/>
    <lineage>
        <taxon>Bacteria</taxon>
        <taxon>Pseudomonadati</taxon>
        <taxon>Pseudomonadota</taxon>
        <taxon>Alphaproteobacteria</taxon>
        <taxon>Rhodobacterales</taxon>
        <taxon>Paracoccaceae</taxon>
        <taxon>Roseicitreum</taxon>
    </lineage>
</organism>
<keyword evidence="4" id="KW-1185">Reference proteome</keyword>
<accession>A0A1H3BFN9</accession>
<evidence type="ECO:0000259" key="2">
    <source>
        <dbReference type="Pfam" id="PF20057"/>
    </source>
</evidence>
<gene>
    <name evidence="3" type="ORF">SAMN04488238_10837</name>
</gene>
<sequence>MTTLIPLTQSWPELLPDTAKVYLSYTHEGVSLRRLAEQRGCHPSTVLRQVRRLENRRDDPLVDEALDRLGRVAANSAQDTSHKDQSNMTAHLRHTTPDAVESNGLQTIEARRILRRLTEAGAILAIAPDLEKAVVLREDSEGRAVRTAVLDRAMAEAFALQDWIACVKPGRVASYAITATGRCALRQMIQADDGSAARADDNSEGGAAGDGGGAPPLARTPDTWADGRKARYTTAESPVMTLARRRDRDGRPFLDNDLIVAAERLREDFEIAQMGARTTQNWDSFLTGASRSSNGPGGDSATGPRAARERVGAALRDLGPGLGDMVLRCCCFLEGLEAAERRLGWSARSGKIVLRIGLQRLQRHYAENGHARAMIG</sequence>
<dbReference type="STRING" id="564137.SAMN04488238_10837"/>
<dbReference type="RefSeq" id="WP_092890735.1">
    <property type="nucleotide sequence ID" value="NZ_CP061498.1"/>
</dbReference>
<feature type="region of interest" description="Disordered" evidence="1">
    <location>
        <begin position="195"/>
        <end position="231"/>
    </location>
</feature>
<feature type="domain" description="DUF6456" evidence="2">
    <location>
        <begin position="231"/>
        <end position="366"/>
    </location>
</feature>
<proteinExistence type="predicted"/>
<feature type="region of interest" description="Disordered" evidence="1">
    <location>
        <begin position="286"/>
        <end position="307"/>
    </location>
</feature>
<evidence type="ECO:0000313" key="3">
    <source>
        <dbReference type="EMBL" id="SDX40737.1"/>
    </source>
</evidence>
<dbReference type="Pfam" id="PF20057">
    <property type="entry name" value="DUF6456"/>
    <property type="match status" value="1"/>
</dbReference>
<evidence type="ECO:0000256" key="1">
    <source>
        <dbReference type="SAM" id="MobiDB-lite"/>
    </source>
</evidence>
<name>A0A1H3BFN9_9RHOB</name>
<dbReference type="AlphaFoldDB" id="A0A1H3BFN9"/>
<dbReference type="OrthoDB" id="7476630at2"/>